<keyword evidence="3" id="KW-1185">Reference proteome</keyword>
<evidence type="ECO:0000313" key="2">
    <source>
        <dbReference type="EMBL" id="OJK03899.1"/>
    </source>
</evidence>
<reference evidence="3" key="1">
    <citation type="journal article" date="2017" name="Genome Biol.">
        <title>Comparative genomics reveals high biological diversity and specific adaptations in the industrially and medically important fungal genus Aspergillus.</title>
        <authorList>
            <person name="de Vries R.P."/>
            <person name="Riley R."/>
            <person name="Wiebenga A."/>
            <person name="Aguilar-Osorio G."/>
            <person name="Amillis S."/>
            <person name="Uchima C.A."/>
            <person name="Anderluh G."/>
            <person name="Asadollahi M."/>
            <person name="Askin M."/>
            <person name="Barry K."/>
            <person name="Battaglia E."/>
            <person name="Bayram O."/>
            <person name="Benocci T."/>
            <person name="Braus-Stromeyer S.A."/>
            <person name="Caldana C."/>
            <person name="Canovas D."/>
            <person name="Cerqueira G.C."/>
            <person name="Chen F."/>
            <person name="Chen W."/>
            <person name="Choi C."/>
            <person name="Clum A."/>
            <person name="Dos Santos R.A."/>
            <person name="Damasio A.R."/>
            <person name="Diallinas G."/>
            <person name="Emri T."/>
            <person name="Fekete E."/>
            <person name="Flipphi M."/>
            <person name="Freyberg S."/>
            <person name="Gallo A."/>
            <person name="Gournas C."/>
            <person name="Habgood R."/>
            <person name="Hainaut M."/>
            <person name="Harispe M.L."/>
            <person name="Henrissat B."/>
            <person name="Hilden K.S."/>
            <person name="Hope R."/>
            <person name="Hossain A."/>
            <person name="Karabika E."/>
            <person name="Karaffa L."/>
            <person name="Karanyi Z."/>
            <person name="Krasevec N."/>
            <person name="Kuo A."/>
            <person name="Kusch H."/>
            <person name="LaButti K."/>
            <person name="Lagendijk E.L."/>
            <person name="Lapidus A."/>
            <person name="Levasseur A."/>
            <person name="Lindquist E."/>
            <person name="Lipzen A."/>
            <person name="Logrieco A.F."/>
            <person name="MacCabe A."/>
            <person name="Maekelae M.R."/>
            <person name="Malavazi I."/>
            <person name="Melin P."/>
            <person name="Meyer V."/>
            <person name="Mielnichuk N."/>
            <person name="Miskei M."/>
            <person name="Molnar A.P."/>
            <person name="Mule G."/>
            <person name="Ngan C.Y."/>
            <person name="Orejas M."/>
            <person name="Orosz E."/>
            <person name="Ouedraogo J.P."/>
            <person name="Overkamp K.M."/>
            <person name="Park H.-S."/>
            <person name="Perrone G."/>
            <person name="Piumi F."/>
            <person name="Punt P.J."/>
            <person name="Ram A.F."/>
            <person name="Ramon A."/>
            <person name="Rauscher S."/>
            <person name="Record E."/>
            <person name="Riano-Pachon D.M."/>
            <person name="Robert V."/>
            <person name="Roehrig J."/>
            <person name="Ruller R."/>
            <person name="Salamov A."/>
            <person name="Salih N.S."/>
            <person name="Samson R.A."/>
            <person name="Sandor E."/>
            <person name="Sanguinetti M."/>
            <person name="Schuetze T."/>
            <person name="Sepcic K."/>
            <person name="Shelest E."/>
            <person name="Sherlock G."/>
            <person name="Sophianopoulou V."/>
            <person name="Squina F.M."/>
            <person name="Sun H."/>
            <person name="Susca A."/>
            <person name="Todd R.B."/>
            <person name="Tsang A."/>
            <person name="Unkles S.E."/>
            <person name="van de Wiele N."/>
            <person name="van Rossen-Uffink D."/>
            <person name="Oliveira J.V."/>
            <person name="Vesth T.C."/>
            <person name="Visser J."/>
            <person name="Yu J.-H."/>
            <person name="Zhou M."/>
            <person name="Andersen M.R."/>
            <person name="Archer D.B."/>
            <person name="Baker S.E."/>
            <person name="Benoit I."/>
            <person name="Brakhage A.A."/>
            <person name="Braus G.H."/>
            <person name="Fischer R."/>
            <person name="Frisvad J.C."/>
            <person name="Goldman G.H."/>
            <person name="Houbraken J."/>
            <person name="Oakley B."/>
            <person name="Pocsi I."/>
            <person name="Scazzocchio C."/>
            <person name="Seiboth B."/>
            <person name="vanKuyk P.A."/>
            <person name="Wortman J."/>
            <person name="Dyer P.S."/>
            <person name="Grigoriev I.V."/>
        </authorList>
    </citation>
    <scope>NUCLEOTIDE SEQUENCE [LARGE SCALE GENOMIC DNA]</scope>
    <source>
        <strain evidence="3">ATCC 16872 / CBS 172.66 / WB 5094</strain>
    </source>
</reference>
<dbReference type="RefSeq" id="XP_020060238.1">
    <property type="nucleotide sequence ID" value="XM_020200606.1"/>
</dbReference>
<feature type="compositionally biased region" description="Basic and acidic residues" evidence="1">
    <location>
        <begin position="235"/>
        <end position="249"/>
    </location>
</feature>
<feature type="region of interest" description="Disordered" evidence="1">
    <location>
        <begin position="195"/>
        <end position="262"/>
    </location>
</feature>
<name>A0A1L9X6E9_ASPA1</name>
<feature type="compositionally biased region" description="Polar residues" evidence="1">
    <location>
        <begin position="205"/>
        <end position="219"/>
    </location>
</feature>
<feature type="compositionally biased region" description="Polar residues" evidence="1">
    <location>
        <begin position="171"/>
        <end position="181"/>
    </location>
</feature>
<gene>
    <name evidence="2" type="ORF">ASPACDRAFT_39515</name>
</gene>
<dbReference type="Proteomes" id="UP000184546">
    <property type="component" value="Unassembled WGS sequence"/>
</dbReference>
<organism evidence="2 3">
    <name type="scientific">Aspergillus aculeatus (strain ATCC 16872 / CBS 172.66 / WB 5094)</name>
    <dbReference type="NCBI Taxonomy" id="690307"/>
    <lineage>
        <taxon>Eukaryota</taxon>
        <taxon>Fungi</taxon>
        <taxon>Dikarya</taxon>
        <taxon>Ascomycota</taxon>
        <taxon>Pezizomycotina</taxon>
        <taxon>Eurotiomycetes</taxon>
        <taxon>Eurotiomycetidae</taxon>
        <taxon>Eurotiales</taxon>
        <taxon>Aspergillaceae</taxon>
        <taxon>Aspergillus</taxon>
        <taxon>Aspergillus subgen. Circumdati</taxon>
    </lineage>
</organism>
<feature type="compositionally biased region" description="Polar residues" evidence="1">
    <location>
        <begin position="143"/>
        <end position="158"/>
    </location>
</feature>
<feature type="region of interest" description="Disordered" evidence="1">
    <location>
        <begin position="14"/>
        <end position="182"/>
    </location>
</feature>
<evidence type="ECO:0000313" key="3">
    <source>
        <dbReference type="Proteomes" id="UP000184546"/>
    </source>
</evidence>
<feature type="compositionally biased region" description="Polar residues" evidence="1">
    <location>
        <begin position="28"/>
        <end position="40"/>
    </location>
</feature>
<dbReference type="GeneID" id="30974420"/>
<sequence length="262" mass="28772">MTNLMQKLRRKRKLSSELHSRWGDISITYPNGGSWNQWDQASVGARTSDGDRERRQNSLEPGRCASSPRIGASGQPAGRDGRAQSVDSAMTIPTGHYDARVGNRTRQKQHSYESNVVHPPSAWYHSCSDDGSMEETEGATVPSPHNVSNGRHQPSSGRPSLYEDSELYSRASKSPPLSVTSRMRGCSVQGYLAESPVSMPGTVGSRHNSYTSSVPSNPSEDQRIPGIIPPSSTLAERRASRRSKQELPRAQEMVPSYDELYG</sequence>
<dbReference type="AlphaFoldDB" id="A0A1L9X6E9"/>
<accession>A0A1L9X6E9</accession>
<protein>
    <submittedName>
        <fullName evidence="2">Uncharacterized protein</fullName>
    </submittedName>
</protein>
<dbReference type="OMA" id="QGSWNQW"/>
<dbReference type="VEuPathDB" id="FungiDB:ASPACDRAFT_39515"/>
<feature type="compositionally biased region" description="Basic and acidic residues" evidence="1">
    <location>
        <begin position="48"/>
        <end position="57"/>
    </location>
</feature>
<dbReference type="OrthoDB" id="4356069at2759"/>
<proteinExistence type="predicted"/>
<dbReference type="EMBL" id="KV878971">
    <property type="protein sequence ID" value="OJK03899.1"/>
    <property type="molecule type" value="Genomic_DNA"/>
</dbReference>
<evidence type="ECO:0000256" key="1">
    <source>
        <dbReference type="SAM" id="MobiDB-lite"/>
    </source>
</evidence>